<dbReference type="CDD" id="cd06170">
    <property type="entry name" value="LuxR_C_like"/>
    <property type="match status" value="1"/>
</dbReference>
<dbReference type="Proteomes" id="UP000431901">
    <property type="component" value="Unassembled WGS sequence"/>
</dbReference>
<keyword evidence="4" id="KW-1185">Reference proteome</keyword>
<evidence type="ECO:0000259" key="2">
    <source>
        <dbReference type="PROSITE" id="PS50043"/>
    </source>
</evidence>
<dbReference type="PRINTS" id="PR00038">
    <property type="entry name" value="HTHLUXR"/>
</dbReference>
<dbReference type="InterPro" id="IPR000792">
    <property type="entry name" value="Tscrpt_reg_LuxR_C"/>
</dbReference>
<protein>
    <submittedName>
        <fullName evidence="3">LuxR family transcriptional regulator</fullName>
    </submittedName>
</protein>
<dbReference type="PANTHER" id="PTHR47691:SF3">
    <property type="entry name" value="HTH-TYPE TRANSCRIPTIONAL REGULATOR RV0890C-RELATED"/>
    <property type="match status" value="1"/>
</dbReference>
<dbReference type="Gene3D" id="1.10.10.10">
    <property type="entry name" value="Winged helix-like DNA-binding domain superfamily/Winged helix DNA-binding domain"/>
    <property type="match status" value="1"/>
</dbReference>
<dbReference type="InterPro" id="IPR036388">
    <property type="entry name" value="WH-like_DNA-bd_sf"/>
</dbReference>
<feature type="domain" description="HTH luxR-type" evidence="2">
    <location>
        <begin position="697"/>
        <end position="762"/>
    </location>
</feature>
<dbReference type="SUPFAM" id="SSF46894">
    <property type="entry name" value="C-terminal effector domain of the bipartite response regulators"/>
    <property type="match status" value="1"/>
</dbReference>
<dbReference type="AlphaFoldDB" id="A0A6I4WE97"/>
<dbReference type="PROSITE" id="PS00622">
    <property type="entry name" value="HTH_LUXR_1"/>
    <property type="match status" value="1"/>
</dbReference>
<dbReference type="GO" id="GO:0043531">
    <property type="term" value="F:ADP binding"/>
    <property type="evidence" value="ECO:0007669"/>
    <property type="project" value="InterPro"/>
</dbReference>
<proteinExistence type="predicted"/>
<dbReference type="PANTHER" id="PTHR47691">
    <property type="entry name" value="REGULATOR-RELATED"/>
    <property type="match status" value="1"/>
</dbReference>
<gene>
    <name evidence="3" type="ORF">GQ466_25530</name>
</gene>
<evidence type="ECO:0000256" key="1">
    <source>
        <dbReference type="SAM" id="Coils"/>
    </source>
</evidence>
<evidence type="ECO:0000313" key="3">
    <source>
        <dbReference type="EMBL" id="MXQ67383.1"/>
    </source>
</evidence>
<name>A0A6I4WE97_9ACTN</name>
<dbReference type="PRINTS" id="PR00364">
    <property type="entry name" value="DISEASERSIST"/>
</dbReference>
<keyword evidence="1" id="KW-0175">Coiled coil</keyword>
<evidence type="ECO:0000313" key="4">
    <source>
        <dbReference type="Proteomes" id="UP000431901"/>
    </source>
</evidence>
<dbReference type="EMBL" id="WUTW01000007">
    <property type="protein sequence ID" value="MXQ67383.1"/>
    <property type="molecule type" value="Genomic_DNA"/>
</dbReference>
<dbReference type="Gene3D" id="1.25.40.10">
    <property type="entry name" value="Tetratricopeptide repeat domain"/>
    <property type="match status" value="1"/>
</dbReference>
<organism evidence="3 4">
    <name type="scientific">Actinomadura rayongensis</name>
    <dbReference type="NCBI Taxonomy" id="1429076"/>
    <lineage>
        <taxon>Bacteria</taxon>
        <taxon>Bacillati</taxon>
        <taxon>Actinomycetota</taxon>
        <taxon>Actinomycetes</taxon>
        <taxon>Streptosporangiales</taxon>
        <taxon>Thermomonosporaceae</taxon>
        <taxon>Actinomadura</taxon>
    </lineage>
</organism>
<reference evidence="3 4" key="1">
    <citation type="submission" date="2019-12" db="EMBL/GenBank/DDBJ databases">
        <title>Nocardia macrotermitis sp. nov. and Nocardia aurantia sp. nov., isolated from the gut of the fungus growing-termite Macrotermes natalensis.</title>
        <authorList>
            <person name="Christine B."/>
            <person name="Rene B."/>
        </authorList>
    </citation>
    <scope>NUCLEOTIDE SEQUENCE [LARGE SCALE GENOMIC DNA]</scope>
    <source>
        <strain evidence="3 4">DSM 102126</strain>
    </source>
</reference>
<dbReference type="Pfam" id="PF00196">
    <property type="entry name" value="GerE"/>
    <property type="match status" value="1"/>
</dbReference>
<comment type="caution">
    <text evidence="3">The sequence shown here is derived from an EMBL/GenBank/DDBJ whole genome shotgun (WGS) entry which is preliminary data.</text>
</comment>
<dbReference type="SUPFAM" id="SSF48452">
    <property type="entry name" value="TPR-like"/>
    <property type="match status" value="2"/>
</dbReference>
<dbReference type="Pfam" id="PF00931">
    <property type="entry name" value="NB-ARC"/>
    <property type="match status" value="1"/>
</dbReference>
<dbReference type="SUPFAM" id="SSF52540">
    <property type="entry name" value="P-loop containing nucleoside triphosphate hydrolases"/>
    <property type="match status" value="1"/>
</dbReference>
<dbReference type="InterPro" id="IPR027417">
    <property type="entry name" value="P-loop_NTPase"/>
</dbReference>
<dbReference type="GO" id="GO:0003677">
    <property type="term" value="F:DNA binding"/>
    <property type="evidence" value="ECO:0007669"/>
    <property type="project" value="InterPro"/>
</dbReference>
<dbReference type="InterPro" id="IPR016032">
    <property type="entry name" value="Sig_transdc_resp-reg_C-effctor"/>
</dbReference>
<dbReference type="SMART" id="SM00421">
    <property type="entry name" value="HTH_LUXR"/>
    <property type="match status" value="1"/>
</dbReference>
<dbReference type="PROSITE" id="PS50043">
    <property type="entry name" value="HTH_LUXR_2"/>
    <property type="match status" value="1"/>
</dbReference>
<accession>A0A6I4WE97</accession>
<dbReference type="InterPro" id="IPR002182">
    <property type="entry name" value="NB-ARC"/>
</dbReference>
<sequence length="762" mass="83525">MIVTVLAEMSRAGNLPAEMTRFIGRQRELGEARQVLARSRLVTLTGVGGVGKTRLAVRVAADLRRSFPDGAWLVELSALREPALLARTVADALRLPGQASGDQTDRLADHLSDKHLLLVLDTCEHLVDGCATLTEVLLRAAPRLRILATSREPLDVMGEHTLVIPPLPVADQDSATGDDAVTLFADRAEAMVPGFALTRDNHPTVARLCRHLDGIPLAIELAAVRLRSMSVEQLVDRIDDRFRLLGTPRAAGGRHRTLRATIEWSHDLCTAQERLLWARLSVFPGDFDLAAAERVGAGGALAADALLDVLARLVEKSIVLCERDGRRYRMLDTLREYGAERLTELGERPDVLRRHRDHYLALAEEARRDALGAGQLPALIRLREENANLRVALEHSLSTPGDEETALHLAAVLQHYWLCLGKFGEALSWQDRVLTATEALPPVHRERAWVAFGTGLVAVQRGEAERGRALFERAAAADDPVLRAHILHGTGLVALFEGDLEGARTRIAQAREKFARLGHEEPAALLAGPHLSSVLALESDWDAALAVAEESVRAGEASGEVWNRSFALYARAAARWWTGRKDEAVDDLMACLQIKEDLGDQLGITLALDLLTPATLVRGRYEEAAMLLGATERMWRELGAQLQYGPHYMERRALSEKALQRRLPADRFQSAKRRGGELTITEAIALARGEPVAAPGPAPARETLTTREREVAALVAEGLTNRQIADRLVLAKRTVDSHVEHILSKLGFTARTEIAAWTPPPD</sequence>
<dbReference type="InterPro" id="IPR011990">
    <property type="entry name" value="TPR-like_helical_dom_sf"/>
</dbReference>
<dbReference type="RefSeq" id="WP_161105573.1">
    <property type="nucleotide sequence ID" value="NZ_JBHLYI010000008.1"/>
</dbReference>
<feature type="coiled-coil region" evidence="1">
    <location>
        <begin position="493"/>
        <end position="520"/>
    </location>
</feature>
<dbReference type="Gene3D" id="3.40.50.300">
    <property type="entry name" value="P-loop containing nucleotide triphosphate hydrolases"/>
    <property type="match status" value="1"/>
</dbReference>
<dbReference type="OrthoDB" id="3194665at2"/>
<dbReference type="GO" id="GO:0006355">
    <property type="term" value="P:regulation of DNA-templated transcription"/>
    <property type="evidence" value="ECO:0007669"/>
    <property type="project" value="InterPro"/>
</dbReference>